<dbReference type="Pfam" id="PF13468">
    <property type="entry name" value="Glyoxalase_3"/>
    <property type="match status" value="1"/>
</dbReference>
<sequence>MNLQFDHVIHYVDAPKEVQNDLNQQGFHCVYGGRHEQRGSYNTLLHFGLSYIEYLGIDDFEKFKEAGAQDVTYSPFSTIASDSFKEGFAKICIRTTHLEELAETFKAKGLNVNGPVPLSRRQPDGKLLEWSLLFVGDENSDLPLPFFIDWHQSDEQREQSLRNSGVIANNANQHLQIQQIDMAVRDVKETARNWSEWFELDLSDVEYDEDLHANVQTLHLPGVHVRFAEPVQDGKAKQVLSDRGERPFQLHLKGSDQEDQWLLHDGYYKFI</sequence>
<dbReference type="InterPro" id="IPR025870">
    <property type="entry name" value="Glyoxalase-like_dom"/>
</dbReference>
<dbReference type="OrthoDB" id="9111355at2"/>
<evidence type="ECO:0000259" key="1">
    <source>
        <dbReference type="Pfam" id="PF13468"/>
    </source>
</evidence>
<gene>
    <name evidence="2" type="ORF">FN960_19875</name>
</gene>
<dbReference type="PANTHER" id="PTHR40265:SF1">
    <property type="entry name" value="GLYOXALASE-LIKE DOMAIN-CONTAINING PROTEIN"/>
    <property type="match status" value="1"/>
</dbReference>
<dbReference type="SUPFAM" id="SSF54593">
    <property type="entry name" value="Glyoxalase/Bleomycin resistance protein/Dihydroxybiphenyl dioxygenase"/>
    <property type="match status" value="1"/>
</dbReference>
<protein>
    <submittedName>
        <fullName evidence="2">VOC family protein</fullName>
    </submittedName>
</protein>
<keyword evidence="3" id="KW-1185">Reference proteome</keyword>
<dbReference type="AlphaFoldDB" id="A0A553ZTG6"/>
<dbReference type="RefSeq" id="WP_143850618.1">
    <property type="nucleotide sequence ID" value="NZ_VLXZ01000020.1"/>
</dbReference>
<dbReference type="EMBL" id="VLXZ01000020">
    <property type="protein sequence ID" value="TSB44771.1"/>
    <property type="molecule type" value="Genomic_DNA"/>
</dbReference>
<dbReference type="Gene3D" id="3.10.180.10">
    <property type="entry name" value="2,3-Dihydroxybiphenyl 1,2-Dioxygenase, domain 1"/>
    <property type="match status" value="1"/>
</dbReference>
<reference evidence="2 3" key="1">
    <citation type="submission" date="2019-07" db="EMBL/GenBank/DDBJ databases">
        <authorList>
            <person name="Park Y.J."/>
            <person name="Jeong S.E."/>
            <person name="Jung H.S."/>
        </authorList>
    </citation>
    <scope>NUCLEOTIDE SEQUENCE [LARGE SCALE GENOMIC DNA]</scope>
    <source>
        <strain evidence="3">P16(2019)</strain>
    </source>
</reference>
<dbReference type="PANTHER" id="PTHR40265">
    <property type="entry name" value="BLL2707 PROTEIN"/>
    <property type="match status" value="1"/>
</dbReference>
<name>A0A553ZTG6_9BACI</name>
<dbReference type="InterPro" id="IPR029068">
    <property type="entry name" value="Glyas_Bleomycin-R_OHBP_Dase"/>
</dbReference>
<comment type="caution">
    <text evidence="2">The sequence shown here is derived from an EMBL/GenBank/DDBJ whole genome shotgun (WGS) entry which is preliminary data.</text>
</comment>
<feature type="domain" description="Glyoxalase-like" evidence="1">
    <location>
        <begin position="5"/>
        <end position="198"/>
    </location>
</feature>
<accession>A0A553ZTG6</accession>
<organism evidence="2 3">
    <name type="scientific">Alkalicoccobacillus porphyridii</name>
    <dbReference type="NCBI Taxonomy" id="2597270"/>
    <lineage>
        <taxon>Bacteria</taxon>
        <taxon>Bacillati</taxon>
        <taxon>Bacillota</taxon>
        <taxon>Bacilli</taxon>
        <taxon>Bacillales</taxon>
        <taxon>Bacillaceae</taxon>
        <taxon>Alkalicoccobacillus</taxon>
    </lineage>
</organism>
<evidence type="ECO:0000313" key="2">
    <source>
        <dbReference type="EMBL" id="TSB44771.1"/>
    </source>
</evidence>
<evidence type="ECO:0000313" key="3">
    <source>
        <dbReference type="Proteomes" id="UP000318521"/>
    </source>
</evidence>
<proteinExistence type="predicted"/>
<dbReference type="Proteomes" id="UP000318521">
    <property type="component" value="Unassembled WGS sequence"/>
</dbReference>